<organism evidence="2 3">
    <name type="scientific">Frischella japonica</name>
    <dbReference type="NCBI Taxonomy" id="2741544"/>
    <lineage>
        <taxon>Bacteria</taxon>
        <taxon>Pseudomonadati</taxon>
        <taxon>Pseudomonadota</taxon>
        <taxon>Gammaproteobacteria</taxon>
        <taxon>Orbales</taxon>
        <taxon>Orbaceae</taxon>
        <taxon>Frischella</taxon>
    </lineage>
</organism>
<name>A0ABR7R0P0_9GAMM</name>
<sequence>TKVHYKIDTVTVELDEVNWNNVAEKVETSSILNDTAGSIRDVNPGYPTEGRTHNCVNCAIATDATLGGNPSSALPINSKNGVSISVLEKQYGTKFQNVSGPNNIIEQMSKAGTGARGIVFGSYGPGQPGHVFNVVNQNGKIRFLDGQTGKVADMSKFKSFKFLRTN</sequence>
<gene>
    <name evidence="2" type="ORF">FcAc13_12045</name>
</gene>
<dbReference type="Pfam" id="PF15644">
    <property type="entry name" value="Gln_amidase"/>
    <property type="match status" value="1"/>
</dbReference>
<feature type="non-terminal residue" evidence="2">
    <location>
        <position position="1"/>
    </location>
</feature>
<evidence type="ECO:0000259" key="1">
    <source>
        <dbReference type="Pfam" id="PF15644"/>
    </source>
</evidence>
<comment type="caution">
    <text evidence="2">The sequence shown here is derived from an EMBL/GenBank/DDBJ whole genome shotgun (WGS) entry which is preliminary data.</text>
</comment>
<reference evidence="2 3" key="1">
    <citation type="submission" date="2020-06" db="EMBL/GenBank/DDBJ databases">
        <title>Frischella cerana isolated from Apis cerana gut homogenate.</title>
        <authorList>
            <person name="Wolter L.A."/>
            <person name="Suenami S."/>
            <person name="Miyazaki R."/>
        </authorList>
    </citation>
    <scope>NUCLEOTIDE SEQUENCE [LARGE SCALE GENOMIC DNA]</scope>
    <source>
        <strain evidence="2 3">Ac13</strain>
    </source>
</reference>
<dbReference type="Proteomes" id="UP000651208">
    <property type="component" value="Unassembled WGS sequence"/>
</dbReference>
<proteinExistence type="predicted"/>
<dbReference type="RefSeq" id="WP_220680170.1">
    <property type="nucleotide sequence ID" value="NZ_JABURY010000033.1"/>
</dbReference>
<keyword evidence="3" id="KW-1185">Reference proteome</keyword>
<evidence type="ECO:0000313" key="3">
    <source>
        <dbReference type="Proteomes" id="UP000651208"/>
    </source>
</evidence>
<protein>
    <recommendedName>
        <fullName evidence="1">Tox-PL domain-containing protein</fullName>
    </recommendedName>
</protein>
<dbReference type="InterPro" id="IPR028908">
    <property type="entry name" value="Tox-PL_dom"/>
</dbReference>
<feature type="domain" description="Tox-PL" evidence="1">
    <location>
        <begin position="54"/>
        <end position="150"/>
    </location>
</feature>
<evidence type="ECO:0000313" key="2">
    <source>
        <dbReference type="EMBL" id="MBC9132029.1"/>
    </source>
</evidence>
<accession>A0ABR7R0P0</accession>
<dbReference type="EMBL" id="JABURY010000033">
    <property type="protein sequence ID" value="MBC9132029.1"/>
    <property type="molecule type" value="Genomic_DNA"/>
</dbReference>